<sequence length="62" mass="6298">MVRWLDAQSVRAVSRAAGAAVGDLDAMIAAIAVTRSASIATRDTAPFLAAGIPVTDPFVAVD</sequence>
<dbReference type="EMBL" id="BAABKQ010000001">
    <property type="protein sequence ID" value="GAA4808868.1"/>
    <property type="molecule type" value="Genomic_DNA"/>
</dbReference>
<gene>
    <name evidence="1" type="ORF">GCM10023353_10820</name>
</gene>
<evidence type="ECO:0008006" key="3">
    <source>
        <dbReference type="Google" id="ProtNLM"/>
    </source>
</evidence>
<protein>
    <recommendedName>
        <fullName evidence="3">Type II toxin-antitoxin system VapC family toxin</fullName>
    </recommendedName>
</protein>
<dbReference type="SUPFAM" id="SSF88723">
    <property type="entry name" value="PIN domain-like"/>
    <property type="match status" value="1"/>
</dbReference>
<accession>A0ABP9CIK0</accession>
<proteinExistence type="predicted"/>
<keyword evidence="2" id="KW-1185">Reference proteome</keyword>
<comment type="caution">
    <text evidence="1">The sequence shown here is derived from an EMBL/GenBank/DDBJ whole genome shotgun (WGS) entry which is preliminary data.</text>
</comment>
<evidence type="ECO:0000313" key="2">
    <source>
        <dbReference type="Proteomes" id="UP001500839"/>
    </source>
</evidence>
<reference evidence="2" key="1">
    <citation type="journal article" date="2019" name="Int. J. Syst. Evol. Microbiol.">
        <title>The Global Catalogue of Microorganisms (GCM) 10K type strain sequencing project: providing services to taxonomists for standard genome sequencing and annotation.</title>
        <authorList>
            <consortium name="The Broad Institute Genomics Platform"/>
            <consortium name="The Broad Institute Genome Sequencing Center for Infectious Disease"/>
            <person name="Wu L."/>
            <person name="Ma J."/>
        </authorList>
    </citation>
    <scope>NUCLEOTIDE SEQUENCE [LARGE SCALE GENOMIC DNA]</scope>
    <source>
        <strain evidence="2">JCM 18542</strain>
    </source>
</reference>
<dbReference type="Gene3D" id="3.40.50.1010">
    <property type="entry name" value="5'-nuclease"/>
    <property type="match status" value="1"/>
</dbReference>
<name>A0ABP9CIK0_9ACTN</name>
<dbReference type="InterPro" id="IPR029060">
    <property type="entry name" value="PIN-like_dom_sf"/>
</dbReference>
<evidence type="ECO:0000313" key="1">
    <source>
        <dbReference type="EMBL" id="GAA4808868.1"/>
    </source>
</evidence>
<organism evidence="1 2">
    <name type="scientific">Tomitella cavernea</name>
    <dbReference type="NCBI Taxonomy" id="1387982"/>
    <lineage>
        <taxon>Bacteria</taxon>
        <taxon>Bacillati</taxon>
        <taxon>Actinomycetota</taxon>
        <taxon>Actinomycetes</taxon>
        <taxon>Mycobacteriales</taxon>
        <taxon>Tomitella</taxon>
    </lineage>
</organism>
<dbReference type="Proteomes" id="UP001500839">
    <property type="component" value="Unassembled WGS sequence"/>
</dbReference>